<comment type="caution">
    <text evidence="1">The sequence shown here is derived from an EMBL/GenBank/DDBJ whole genome shotgun (WGS) entry which is preliminary data.</text>
</comment>
<dbReference type="SUPFAM" id="SSF53649">
    <property type="entry name" value="Alkaline phosphatase-like"/>
    <property type="match status" value="1"/>
</dbReference>
<dbReference type="EMBL" id="JBBUKT010000001">
    <property type="protein sequence ID" value="MEK7949597.1"/>
    <property type="molecule type" value="Genomic_DNA"/>
</dbReference>
<dbReference type="Proteomes" id="UP001371305">
    <property type="component" value="Unassembled WGS sequence"/>
</dbReference>
<dbReference type="PANTHER" id="PTHR43737">
    <property type="entry name" value="BLL7424 PROTEIN"/>
    <property type="match status" value="1"/>
</dbReference>
<evidence type="ECO:0000313" key="2">
    <source>
        <dbReference type="Proteomes" id="UP001371305"/>
    </source>
</evidence>
<dbReference type="InterPro" id="IPR010869">
    <property type="entry name" value="DUF1501"/>
</dbReference>
<evidence type="ECO:0000313" key="1">
    <source>
        <dbReference type="EMBL" id="MEK7949597.1"/>
    </source>
</evidence>
<dbReference type="PANTHER" id="PTHR43737:SF1">
    <property type="entry name" value="DUF1501 DOMAIN-CONTAINING PROTEIN"/>
    <property type="match status" value="1"/>
</dbReference>
<protein>
    <submittedName>
        <fullName evidence="1">DUF1501 domain-containing protein</fullName>
    </submittedName>
</protein>
<dbReference type="InterPro" id="IPR006311">
    <property type="entry name" value="TAT_signal"/>
</dbReference>
<keyword evidence="2" id="KW-1185">Reference proteome</keyword>
<dbReference type="PROSITE" id="PS51318">
    <property type="entry name" value="TAT"/>
    <property type="match status" value="1"/>
</dbReference>
<reference evidence="1 2" key="1">
    <citation type="submission" date="2024-04" db="EMBL/GenBank/DDBJ databases">
        <title>Luteolibacter sp. isolated from soil.</title>
        <authorList>
            <person name="An J."/>
        </authorList>
    </citation>
    <scope>NUCLEOTIDE SEQUENCE [LARGE SCALE GENOMIC DNA]</scope>
    <source>
        <strain evidence="1 2">Y139</strain>
    </source>
</reference>
<organism evidence="1 2">
    <name type="scientific">Luteolibacter soli</name>
    <dbReference type="NCBI Taxonomy" id="3135280"/>
    <lineage>
        <taxon>Bacteria</taxon>
        <taxon>Pseudomonadati</taxon>
        <taxon>Verrucomicrobiota</taxon>
        <taxon>Verrucomicrobiia</taxon>
        <taxon>Verrucomicrobiales</taxon>
        <taxon>Verrucomicrobiaceae</taxon>
        <taxon>Luteolibacter</taxon>
    </lineage>
</organism>
<name>A0ABU9ARZ8_9BACT</name>
<accession>A0ABU9ARZ8</accession>
<dbReference type="Pfam" id="PF07394">
    <property type="entry name" value="DUF1501"/>
    <property type="match status" value="1"/>
</dbReference>
<proteinExistence type="predicted"/>
<dbReference type="RefSeq" id="WP_341403016.1">
    <property type="nucleotide sequence ID" value="NZ_JBBUKT010000001.1"/>
</dbReference>
<dbReference type="Gene3D" id="3.40.720.10">
    <property type="entry name" value="Alkaline Phosphatase, subunit A"/>
    <property type="match status" value="1"/>
</dbReference>
<dbReference type="InterPro" id="IPR017850">
    <property type="entry name" value="Alkaline_phosphatase_core_sf"/>
</dbReference>
<gene>
    <name evidence="1" type="ORF">WKV53_03780</name>
</gene>
<sequence length="446" mass="48394">MIPYSRRSILKSAGAGFAHLALAGLLGQQRLAANPLLPKLPHFTPRAKKIIFIFMEGAMSGIDTFDYKPEVQNNDGKTGPGGGRVTASKFKFKQYGETGSWFSELLPNIAGHADKFCWLRGLHTDTPAHPQAVVQLHTGSANAALTRPSMGAWLLYGLGTDNQDLPGYITINPSPNFGGAVNYGSAFLPAHFQGTRITDSGFLANLKAAEQGRLQRQQLDLVQSMNRDYAATKGAPDPVDGIIASYELGFRMQDKVPELLDISKEPEHVQKAYGIQDGPGGAFARQCLMARRLSEAGVRFVEICQPGWDHHNNLHKGLIERCGNVDQPTSALLADLEQRGLLEDTLVLFGSEFGRLPMAQGQDGRDHNITGYSMFLAGAGVKAGYTHGSTDEFGVKATEGRMHTNDLHATLLALMGLDHEQLTYPYGGRDFRLTDVAGKVATEIFA</sequence>